<name>A0A822ZNU7_NELNU</name>
<proteinExistence type="predicted"/>
<dbReference type="EMBL" id="DUZY01000007">
    <property type="protein sequence ID" value="DAD45175.1"/>
    <property type="molecule type" value="Genomic_DNA"/>
</dbReference>
<evidence type="ECO:0000313" key="2">
    <source>
        <dbReference type="EMBL" id="DAD45175.1"/>
    </source>
</evidence>
<keyword evidence="1" id="KW-0472">Membrane</keyword>
<keyword evidence="1" id="KW-1133">Transmembrane helix</keyword>
<dbReference type="Proteomes" id="UP000607653">
    <property type="component" value="Unassembled WGS sequence"/>
</dbReference>
<keyword evidence="3" id="KW-1185">Reference proteome</keyword>
<accession>A0A822ZNU7</accession>
<feature type="transmembrane region" description="Helical" evidence="1">
    <location>
        <begin position="73"/>
        <end position="93"/>
    </location>
</feature>
<organism evidence="2 3">
    <name type="scientific">Nelumbo nucifera</name>
    <name type="common">Sacred lotus</name>
    <dbReference type="NCBI Taxonomy" id="4432"/>
    <lineage>
        <taxon>Eukaryota</taxon>
        <taxon>Viridiplantae</taxon>
        <taxon>Streptophyta</taxon>
        <taxon>Embryophyta</taxon>
        <taxon>Tracheophyta</taxon>
        <taxon>Spermatophyta</taxon>
        <taxon>Magnoliopsida</taxon>
        <taxon>Proteales</taxon>
        <taxon>Nelumbonaceae</taxon>
        <taxon>Nelumbo</taxon>
    </lineage>
</organism>
<keyword evidence="1" id="KW-0812">Transmembrane</keyword>
<sequence>MKDCKRILQRSEHRFALIEADLLEYMWLRWYLLKQQVPILVVGIASLNLAPNGKVCACRGREERNRRWMHGEVIVLMLMGAWGSMISNASWGFDASLVMVN</sequence>
<protein>
    <submittedName>
        <fullName evidence="2">Uncharacterized protein</fullName>
    </submittedName>
</protein>
<evidence type="ECO:0000313" key="3">
    <source>
        <dbReference type="Proteomes" id="UP000607653"/>
    </source>
</evidence>
<gene>
    <name evidence="2" type="ORF">HUJ06_003405</name>
</gene>
<reference evidence="2 3" key="1">
    <citation type="journal article" date="2020" name="Mol. Biol. Evol.">
        <title>Distinct Expression and Methylation Patterns for Genes with Different Fates following a Single Whole-Genome Duplication in Flowering Plants.</title>
        <authorList>
            <person name="Shi T."/>
            <person name="Rahmani R.S."/>
            <person name="Gugger P.F."/>
            <person name="Wang M."/>
            <person name="Li H."/>
            <person name="Zhang Y."/>
            <person name="Li Z."/>
            <person name="Wang Q."/>
            <person name="Van de Peer Y."/>
            <person name="Marchal K."/>
            <person name="Chen J."/>
        </authorList>
    </citation>
    <scope>NUCLEOTIDE SEQUENCE [LARGE SCALE GENOMIC DNA]</scope>
    <source>
        <tissue evidence="2">Leaf</tissue>
    </source>
</reference>
<comment type="caution">
    <text evidence="2">The sequence shown here is derived from an EMBL/GenBank/DDBJ whole genome shotgun (WGS) entry which is preliminary data.</text>
</comment>
<evidence type="ECO:0000256" key="1">
    <source>
        <dbReference type="SAM" id="Phobius"/>
    </source>
</evidence>
<dbReference type="AlphaFoldDB" id="A0A822ZNU7"/>